<comment type="subcellular location">
    <subcellularLocation>
        <location evidence="1">Nucleus</location>
    </subcellularLocation>
</comment>
<dbReference type="Pfam" id="PF00176">
    <property type="entry name" value="SNF2-rel_dom"/>
    <property type="match status" value="1"/>
</dbReference>
<dbReference type="InterPro" id="IPR000330">
    <property type="entry name" value="SNF2_N"/>
</dbReference>
<dbReference type="PROSITE" id="PS51192">
    <property type="entry name" value="HELICASE_ATP_BIND_1"/>
    <property type="match status" value="1"/>
</dbReference>
<dbReference type="PANTHER" id="PTHR45797">
    <property type="entry name" value="RAD54-LIKE"/>
    <property type="match status" value="1"/>
</dbReference>
<dbReference type="InterPro" id="IPR044574">
    <property type="entry name" value="ARIP4-like"/>
</dbReference>
<dbReference type="InterPro" id="IPR049730">
    <property type="entry name" value="SNF2/RAD54-like_C"/>
</dbReference>
<feature type="domain" description="Helicase C-terminal" evidence="12">
    <location>
        <begin position="978"/>
        <end position="1163"/>
    </location>
</feature>
<feature type="domain" description="Helicase ATP-binding" evidence="11">
    <location>
        <begin position="484"/>
        <end position="696"/>
    </location>
</feature>
<feature type="compositionally biased region" description="Acidic residues" evidence="9">
    <location>
        <begin position="101"/>
        <end position="111"/>
    </location>
</feature>
<evidence type="ECO:0000256" key="3">
    <source>
        <dbReference type="ARBA" id="ARBA00022741"/>
    </source>
</evidence>
<feature type="compositionally biased region" description="Basic and acidic residues" evidence="9">
    <location>
        <begin position="381"/>
        <end position="405"/>
    </location>
</feature>
<sequence length="1425" mass="163545">MLFLHYFYLFTFFVLHTISHPSCFFPLSTLHTLSLLSAHFHFSSDFQYFSFFLPQNVRFFLFSGNSMSSSNGRRRAVLDSDESDDELVEVKQKGKQKEENGDFDVEMDDAEYEKVRKEERKKKRQQAMGGKQKDKKKSSKEKKGKGQSKKKAKHSDDSDDELLRLDKKTSKAVRAAGKRKKKESSEEEEEEEESDEMVESSSSEDEDDEWLDKKKDSKAAGRKSGKGKERKDGAGSSKKKPTSSSESDESKDAEESEEEEESEQDSEEHRRAARDKIELEAINNAVRRSLRALKDDEETPKKKENGKKRKRVVLSDSDVDGSNSQTKDKSDEEQFEDEEMDVDEEEKPKKKRGKKKAKIAESEESEDEMTRNKKAARKKSLMKDSDLLKSTKDAEKEEKERRQRLEERQKEFNGLVFDEDGIAGVLDDETGTSLKRLKEIILDPDEKSDDSLPVAVHPALVKKLKLHQAEGIRFMYNCAFESIDRLDGDGSGCILAHCMGLGKTLQCVAFLHTILNHEKISKCCNRALVVVPKNVIINWGKEFAKWLWDNDDELTLDIWMLEDYKTARDRADALRDWHEGGNPGVMIIGYEMFRMLCEDESTAKPKRPGAVPKKPKKLSKAKKLQLKYLEDFQKYLLDPGPDIVICDEAHRLKNSKSALSKVMNKIRTKRRLCLTGTPLQNNLMEYHCMMDFVRRGLLGSEAEFTNRFASIINRGRSKDATSNDVRYMVRRCHVLFHHLKGVVDRRDYSVLINSIPPKQEYVLKVRLTQVQCGLYRYFLDSFMDGERKHLLADYHVLARIWSHPYNLIAHEREKERQRILKGEDEELQDFIDDDEDALTTSEESGLETDALSDATNGTDELIGKKKKKNGGKAKDDKKKKGNGRGRAKQVDEEEEEDDDEIEILEDISGGRRKTGDEQSSSEMTEMATRRSRRLNNETPELNDRDCVTPLEYQGWYSGSNLVSETDSDNYELSNKLVLLASILKKCEEIGDKILVFSQSLESLSLIKRMLAWYTATDSWFEDGHAAILKPEGETWGWYEGLDYMVIDGSVMSSKRDNVQTKFNDKDNVRTRLMLISTRAGSLGTNMVAANRVVIFDACWNPSHDTQSLFRVYRFGQEKPVYIYRLIAQGTMEEKIYKRQVVKESTSMRVVDEAQIQRHFDRKEEEELYIFEPDELNEDPDETISARPAFAPPKDRLLADVLCEYPTAIVEYMQHDTLFQHIEEEKLNDKEMEDAWAEFEREKEGRANMAIAQMQQSETYMQNMLKLQAATLGLGANALLNASDQQNQLKMQQIARQMQQNEMARRQAGLALTRVTRDAVYAAALRVPQIEPMQAVEVALLKTSLDELLPTIPERLRGGISNFQPYFMTFCQDAISKKTGGKALLDKCAATFKTVVNLVKEETVCKATLRKIYPTTAKFFPVDFQP</sequence>
<evidence type="ECO:0000256" key="1">
    <source>
        <dbReference type="ARBA" id="ARBA00004123"/>
    </source>
</evidence>
<keyword evidence="6" id="KW-0067">ATP-binding</keyword>
<evidence type="ECO:0000256" key="9">
    <source>
        <dbReference type="SAM" id="MobiDB-lite"/>
    </source>
</evidence>
<dbReference type="GO" id="GO:0005524">
    <property type="term" value="F:ATP binding"/>
    <property type="evidence" value="ECO:0007669"/>
    <property type="project" value="UniProtKB-KW"/>
</dbReference>
<evidence type="ECO:0000256" key="5">
    <source>
        <dbReference type="ARBA" id="ARBA00022806"/>
    </source>
</evidence>
<feature type="compositionally biased region" description="Acidic residues" evidence="9">
    <location>
        <begin position="891"/>
        <end position="905"/>
    </location>
</feature>
<comment type="similarity">
    <text evidence="2">Belongs to the SNF2/RAD54 helicase family.</text>
</comment>
<proteinExistence type="inferred from homology"/>
<gene>
    <name evidence="13" type="ORF">WR25_20771</name>
</gene>
<dbReference type="EMBL" id="LIAE01008849">
    <property type="protein sequence ID" value="PAV72075.1"/>
    <property type="molecule type" value="Genomic_DNA"/>
</dbReference>
<dbReference type="OrthoDB" id="2020972at2759"/>
<dbReference type="GO" id="GO:0003677">
    <property type="term" value="F:DNA binding"/>
    <property type="evidence" value="ECO:0007669"/>
    <property type="project" value="UniProtKB-KW"/>
</dbReference>
<organism evidence="13 14">
    <name type="scientific">Diploscapter pachys</name>
    <dbReference type="NCBI Taxonomy" id="2018661"/>
    <lineage>
        <taxon>Eukaryota</taxon>
        <taxon>Metazoa</taxon>
        <taxon>Ecdysozoa</taxon>
        <taxon>Nematoda</taxon>
        <taxon>Chromadorea</taxon>
        <taxon>Rhabditida</taxon>
        <taxon>Rhabditina</taxon>
        <taxon>Rhabditomorpha</taxon>
        <taxon>Rhabditoidea</taxon>
        <taxon>Rhabditidae</taxon>
        <taxon>Diploscapter</taxon>
    </lineage>
</organism>
<evidence type="ECO:0000256" key="10">
    <source>
        <dbReference type="SAM" id="SignalP"/>
    </source>
</evidence>
<dbReference type="PROSITE" id="PS51194">
    <property type="entry name" value="HELICASE_CTER"/>
    <property type="match status" value="1"/>
</dbReference>
<dbReference type="Gene3D" id="3.40.50.10810">
    <property type="entry name" value="Tandem AAA-ATPase domain"/>
    <property type="match status" value="1"/>
</dbReference>
<feature type="compositionally biased region" description="Basic residues" evidence="9">
    <location>
        <begin position="133"/>
        <end position="153"/>
    </location>
</feature>
<feature type="compositionally biased region" description="Acidic residues" evidence="9">
    <location>
        <begin position="246"/>
        <end position="266"/>
    </location>
</feature>
<dbReference type="Gene3D" id="3.40.50.300">
    <property type="entry name" value="P-loop containing nucleotide triphosphate hydrolases"/>
    <property type="match status" value="1"/>
</dbReference>
<feature type="compositionally biased region" description="Acidic residues" evidence="9">
    <location>
        <begin position="333"/>
        <end position="345"/>
    </location>
</feature>
<name>A0A2A2KDQ6_9BILA</name>
<feature type="signal peptide" evidence="10">
    <location>
        <begin position="1"/>
        <end position="19"/>
    </location>
</feature>
<dbReference type="SMART" id="SM00490">
    <property type="entry name" value="HELICc"/>
    <property type="match status" value="1"/>
</dbReference>
<evidence type="ECO:0008006" key="15">
    <source>
        <dbReference type="Google" id="ProtNLM"/>
    </source>
</evidence>
<feature type="compositionally biased region" description="Acidic residues" evidence="9">
    <location>
        <begin position="185"/>
        <end position="210"/>
    </location>
</feature>
<dbReference type="CDD" id="cd18793">
    <property type="entry name" value="SF2_C_SNF"/>
    <property type="match status" value="1"/>
</dbReference>
<dbReference type="GO" id="GO:0016887">
    <property type="term" value="F:ATP hydrolysis activity"/>
    <property type="evidence" value="ECO:0007669"/>
    <property type="project" value="InterPro"/>
</dbReference>
<accession>A0A2A2KDQ6</accession>
<dbReference type="InterPro" id="IPR014001">
    <property type="entry name" value="Helicase_ATP-bd"/>
</dbReference>
<dbReference type="InterPro" id="IPR027417">
    <property type="entry name" value="P-loop_NTPase"/>
</dbReference>
<feature type="region of interest" description="Disordered" evidence="9">
    <location>
        <begin position="837"/>
        <end position="943"/>
    </location>
</feature>
<feature type="chain" id="PRO_5012539250" description="Helicase ATP-binding domain-containing protein" evidence="10">
    <location>
        <begin position="20"/>
        <end position="1425"/>
    </location>
</feature>
<dbReference type="GO" id="GO:0004386">
    <property type="term" value="F:helicase activity"/>
    <property type="evidence" value="ECO:0007669"/>
    <property type="project" value="UniProtKB-KW"/>
</dbReference>
<dbReference type="PANTHER" id="PTHR45797:SF3">
    <property type="entry name" value="TRANSCRIPTIONAL REGULATOR ATRX HOMOLOG"/>
    <property type="match status" value="1"/>
</dbReference>
<evidence type="ECO:0000313" key="14">
    <source>
        <dbReference type="Proteomes" id="UP000218231"/>
    </source>
</evidence>
<keyword evidence="7" id="KW-0238">DNA-binding</keyword>
<dbReference type="SMART" id="SM00487">
    <property type="entry name" value="DEXDc"/>
    <property type="match status" value="1"/>
</dbReference>
<evidence type="ECO:0000259" key="11">
    <source>
        <dbReference type="PROSITE" id="PS51192"/>
    </source>
</evidence>
<dbReference type="GO" id="GO:0005634">
    <property type="term" value="C:nucleus"/>
    <property type="evidence" value="ECO:0007669"/>
    <property type="project" value="UniProtKB-SubCell"/>
</dbReference>
<dbReference type="InterPro" id="IPR001650">
    <property type="entry name" value="Helicase_C-like"/>
</dbReference>
<evidence type="ECO:0000259" key="12">
    <source>
        <dbReference type="PROSITE" id="PS51194"/>
    </source>
</evidence>
<feature type="compositionally biased region" description="Basic and acidic residues" evidence="9">
    <location>
        <begin position="267"/>
        <end position="279"/>
    </location>
</feature>
<dbReference type="Proteomes" id="UP000218231">
    <property type="component" value="Unassembled WGS sequence"/>
</dbReference>
<dbReference type="Pfam" id="PF00271">
    <property type="entry name" value="Helicase_C"/>
    <property type="match status" value="1"/>
</dbReference>
<keyword evidence="14" id="KW-1185">Reference proteome</keyword>
<evidence type="ECO:0000313" key="13">
    <source>
        <dbReference type="EMBL" id="PAV72075.1"/>
    </source>
</evidence>
<evidence type="ECO:0000256" key="7">
    <source>
        <dbReference type="ARBA" id="ARBA00023125"/>
    </source>
</evidence>
<keyword evidence="3" id="KW-0547">Nucleotide-binding</keyword>
<dbReference type="InterPro" id="IPR038718">
    <property type="entry name" value="SNF2-like_sf"/>
</dbReference>
<feature type="region of interest" description="Disordered" evidence="9">
    <location>
        <begin position="67"/>
        <end position="405"/>
    </location>
</feature>
<keyword evidence="4" id="KW-0378">Hydrolase</keyword>
<feature type="compositionally biased region" description="Basic and acidic residues" evidence="9">
    <location>
        <begin position="88"/>
        <end position="100"/>
    </location>
</feature>
<reference evidence="13 14" key="1">
    <citation type="journal article" date="2017" name="Curr. Biol.">
        <title>Genome architecture and evolution of a unichromosomal asexual nematode.</title>
        <authorList>
            <person name="Fradin H."/>
            <person name="Zegar C."/>
            <person name="Gutwein M."/>
            <person name="Lucas J."/>
            <person name="Kovtun M."/>
            <person name="Corcoran D."/>
            <person name="Baugh L.R."/>
            <person name="Kiontke K."/>
            <person name="Gunsalus K."/>
            <person name="Fitch D.H."/>
            <person name="Piano F."/>
        </authorList>
    </citation>
    <scope>NUCLEOTIDE SEQUENCE [LARGE SCALE GENOMIC DNA]</scope>
    <source>
        <strain evidence="13">PF1309</strain>
    </source>
</reference>
<evidence type="ECO:0000256" key="2">
    <source>
        <dbReference type="ARBA" id="ARBA00007025"/>
    </source>
</evidence>
<evidence type="ECO:0000256" key="4">
    <source>
        <dbReference type="ARBA" id="ARBA00022801"/>
    </source>
</evidence>
<dbReference type="SUPFAM" id="SSF52540">
    <property type="entry name" value="P-loop containing nucleoside triphosphate hydrolases"/>
    <property type="match status" value="2"/>
</dbReference>
<keyword evidence="8" id="KW-0539">Nucleus</keyword>
<comment type="caution">
    <text evidence="13">The sequence shown here is derived from an EMBL/GenBank/DDBJ whole genome shotgun (WGS) entry which is preliminary data.</text>
</comment>
<keyword evidence="5" id="KW-0347">Helicase</keyword>
<protein>
    <recommendedName>
        <fullName evidence="15">Helicase ATP-binding domain-containing protein</fullName>
    </recommendedName>
</protein>
<dbReference type="STRING" id="2018661.A0A2A2KDQ6"/>
<evidence type="ECO:0000256" key="8">
    <source>
        <dbReference type="ARBA" id="ARBA00023242"/>
    </source>
</evidence>
<evidence type="ECO:0000256" key="6">
    <source>
        <dbReference type="ARBA" id="ARBA00022840"/>
    </source>
</evidence>
<keyword evidence="10" id="KW-0732">Signal</keyword>